<reference evidence="1" key="1">
    <citation type="submission" date="2021-02" db="EMBL/GenBank/DDBJ databases">
        <authorList>
            <person name="Dougan E. K."/>
            <person name="Rhodes N."/>
            <person name="Thang M."/>
            <person name="Chan C."/>
        </authorList>
    </citation>
    <scope>NUCLEOTIDE SEQUENCE</scope>
</reference>
<dbReference type="EMBL" id="CAJNDS010000341">
    <property type="protein sequence ID" value="CAE7194580.1"/>
    <property type="molecule type" value="Genomic_DNA"/>
</dbReference>
<sequence length="213" mass="24373">MEVPAAVRKKTDAFFDFDELEACGPIKQGELLSEKRRDDAHLDFDEMEEAKKSESRSSCRMLEPGQRVVIEGLKTHNAFNGLRGIIELFDEATGRYNVQLGSDIAQTAKIKGENLRALVLQEPKASPLGECVDASWMWPRRIRTSQTATDVILSIDHELDQTASKDLSARRGTFKNFILKWRPDKYPDDEAFAGKVFRYLMSRRDRYLDPRLC</sequence>
<dbReference type="AlphaFoldDB" id="A0A812J8U1"/>
<evidence type="ECO:0000313" key="2">
    <source>
        <dbReference type="Proteomes" id="UP000604046"/>
    </source>
</evidence>
<dbReference type="Proteomes" id="UP000604046">
    <property type="component" value="Unassembled WGS sequence"/>
</dbReference>
<accession>A0A812J8U1</accession>
<organism evidence="1 2">
    <name type="scientific">Symbiodinium natans</name>
    <dbReference type="NCBI Taxonomy" id="878477"/>
    <lineage>
        <taxon>Eukaryota</taxon>
        <taxon>Sar</taxon>
        <taxon>Alveolata</taxon>
        <taxon>Dinophyceae</taxon>
        <taxon>Suessiales</taxon>
        <taxon>Symbiodiniaceae</taxon>
        <taxon>Symbiodinium</taxon>
    </lineage>
</organism>
<name>A0A812J8U1_9DINO</name>
<evidence type="ECO:0000313" key="1">
    <source>
        <dbReference type="EMBL" id="CAE7194580.1"/>
    </source>
</evidence>
<comment type="caution">
    <text evidence="1">The sequence shown here is derived from an EMBL/GenBank/DDBJ whole genome shotgun (WGS) entry which is preliminary data.</text>
</comment>
<proteinExistence type="predicted"/>
<keyword evidence="2" id="KW-1185">Reference proteome</keyword>
<protein>
    <submittedName>
        <fullName evidence="1">KCNJ11 protein</fullName>
    </submittedName>
</protein>
<gene>
    <name evidence="1" type="primary">KCNJ11</name>
    <name evidence="1" type="ORF">SNAT2548_LOCUS5322</name>
</gene>